<evidence type="ECO:0000313" key="2">
    <source>
        <dbReference type="Proteomes" id="UP000291422"/>
    </source>
</evidence>
<evidence type="ECO:0000313" key="1">
    <source>
        <dbReference type="EMBL" id="RYN54207.1"/>
    </source>
</evidence>
<organism evidence="1 2">
    <name type="scientific">Alternaria alternata</name>
    <name type="common">Alternaria rot fungus</name>
    <name type="synonym">Torula alternata</name>
    <dbReference type="NCBI Taxonomy" id="5599"/>
    <lineage>
        <taxon>Eukaryota</taxon>
        <taxon>Fungi</taxon>
        <taxon>Dikarya</taxon>
        <taxon>Ascomycota</taxon>
        <taxon>Pezizomycotina</taxon>
        <taxon>Dothideomycetes</taxon>
        <taxon>Pleosporomycetidae</taxon>
        <taxon>Pleosporales</taxon>
        <taxon>Pleosporineae</taxon>
        <taxon>Pleosporaceae</taxon>
        <taxon>Alternaria</taxon>
        <taxon>Alternaria sect. Alternaria</taxon>
        <taxon>Alternaria alternata complex</taxon>
    </lineage>
</organism>
<protein>
    <submittedName>
        <fullName evidence="1">Uncharacterized protein</fullName>
    </submittedName>
</protein>
<proteinExistence type="predicted"/>
<gene>
    <name evidence="1" type="ORF">AA0117_g13323</name>
</gene>
<dbReference type="EMBL" id="PDXD01000225">
    <property type="protein sequence ID" value="RYN54207.1"/>
    <property type="molecule type" value="Genomic_DNA"/>
</dbReference>
<reference evidence="2" key="1">
    <citation type="journal article" date="2019" name="bioRxiv">
        <title>Genomics, evolutionary history and diagnostics of the Alternaria alternata species group including apple and Asian pear pathotypes.</title>
        <authorList>
            <person name="Armitage A.D."/>
            <person name="Cockerton H.M."/>
            <person name="Sreenivasaprasad S."/>
            <person name="Woodhall J.W."/>
            <person name="Lane C.R."/>
            <person name="Harrison R.J."/>
            <person name="Clarkson J.P."/>
        </authorList>
    </citation>
    <scope>NUCLEOTIDE SEQUENCE [LARGE SCALE GENOMIC DNA]</scope>
    <source>
        <strain evidence="2">FERA 1177</strain>
    </source>
</reference>
<name>A0A4Q4MLW2_ALTAL</name>
<dbReference type="AlphaFoldDB" id="A0A4Q4MLW2"/>
<comment type="caution">
    <text evidence="1">The sequence shown here is derived from an EMBL/GenBank/DDBJ whole genome shotgun (WGS) entry which is preliminary data.</text>
</comment>
<dbReference type="Proteomes" id="UP000291422">
    <property type="component" value="Unassembled WGS sequence"/>
</dbReference>
<accession>A0A4Q4MLW2</accession>
<sequence>MDIGPDVLPNTLTNERGLHIGADILVEQAATPESFSKAAAAIECMDESIHKDHLVDKFYTRGCVQVLEYINRRNAEAATSISDVLYQLPDIARVTDHMSHVIEKCRDLLLKAIDHRSFEDAEYILKVMCSLPPSMCFFEVAGHSRNCLIEDINGRKLDDAEELLRMAQWLPSSAHIPRNFFSIVVKTCRTCAIEDMNDGKLGDAERIVDLVLRLPYHTRVPDDHFSGLLETCRGCLIKYIEDGNFEEAKEILEILFDLGRSMRIPDDYFSKVTKTCRGRLVKHVKVNDDEKMQEDFEFLDHLSVQVDIHIKVRNRLHSRSVDD</sequence>